<keyword evidence="3" id="KW-0813">Transport</keyword>
<evidence type="ECO:0000313" key="12">
    <source>
        <dbReference type="Proteomes" id="UP000052023"/>
    </source>
</evidence>
<evidence type="ECO:0000256" key="5">
    <source>
        <dbReference type="ARBA" id="ARBA00022741"/>
    </source>
</evidence>
<dbReference type="Pfam" id="PF00005">
    <property type="entry name" value="ABC_tran"/>
    <property type="match status" value="1"/>
</dbReference>
<protein>
    <submittedName>
        <fullName evidence="11">ABC transporter ATP-binding protein</fullName>
    </submittedName>
</protein>
<dbReference type="InterPro" id="IPR017871">
    <property type="entry name" value="ABC_transporter-like_CS"/>
</dbReference>
<evidence type="ECO:0000256" key="6">
    <source>
        <dbReference type="ARBA" id="ARBA00022840"/>
    </source>
</evidence>
<evidence type="ECO:0000256" key="4">
    <source>
        <dbReference type="ARBA" id="ARBA00022475"/>
    </source>
</evidence>
<keyword evidence="4" id="KW-1003">Cell membrane</keyword>
<keyword evidence="6 11" id="KW-0067">ATP-binding</keyword>
<dbReference type="PROSITE" id="PS00211">
    <property type="entry name" value="ABC_TRANSPORTER_1"/>
    <property type="match status" value="1"/>
</dbReference>
<comment type="similarity">
    <text evidence="2">Belongs to the ABC transporter superfamily.</text>
</comment>
<dbReference type="Gene3D" id="3.40.50.300">
    <property type="entry name" value="P-loop containing nucleotide triphosphate hydrolases"/>
    <property type="match status" value="1"/>
</dbReference>
<comment type="function">
    <text evidence="9">Involved in beta-(1--&gt;2)glucan export. Transmembrane domains (TMD) form a pore in the inner membrane and the ATP-binding domain (NBD) is responsible for energy generation.</text>
</comment>
<keyword evidence="7" id="KW-1278">Translocase</keyword>
<evidence type="ECO:0000256" key="7">
    <source>
        <dbReference type="ARBA" id="ARBA00022967"/>
    </source>
</evidence>
<comment type="caution">
    <text evidence="11">The sequence shown here is derived from an EMBL/GenBank/DDBJ whole genome shotgun (WGS) entry which is preliminary data.</text>
</comment>
<dbReference type="SMART" id="SM00382">
    <property type="entry name" value="AAA"/>
    <property type="match status" value="1"/>
</dbReference>
<dbReference type="InterPro" id="IPR027417">
    <property type="entry name" value="P-loop_NTPase"/>
</dbReference>
<dbReference type="PROSITE" id="PS50893">
    <property type="entry name" value="ABC_TRANSPORTER_2"/>
    <property type="match status" value="1"/>
</dbReference>
<feature type="domain" description="ABC transporter" evidence="10">
    <location>
        <begin position="4"/>
        <end position="234"/>
    </location>
</feature>
<evidence type="ECO:0000256" key="2">
    <source>
        <dbReference type="ARBA" id="ARBA00005417"/>
    </source>
</evidence>
<dbReference type="Pfam" id="PF08402">
    <property type="entry name" value="TOBE_2"/>
    <property type="match status" value="1"/>
</dbReference>
<dbReference type="GO" id="GO:0055052">
    <property type="term" value="C:ATP-binding cassette (ABC) transporter complex, substrate-binding subunit-containing"/>
    <property type="evidence" value="ECO:0007669"/>
    <property type="project" value="TreeGrafter"/>
</dbReference>
<dbReference type="GO" id="GO:0005524">
    <property type="term" value="F:ATP binding"/>
    <property type="evidence" value="ECO:0007669"/>
    <property type="project" value="UniProtKB-KW"/>
</dbReference>
<dbReference type="Proteomes" id="UP000052023">
    <property type="component" value="Unassembled WGS sequence"/>
</dbReference>
<proteinExistence type="inferred from homology"/>
<dbReference type="PANTHER" id="PTHR43875:SF15">
    <property type="entry name" value="TREHALOSE IMPORT ATP-BINDING PROTEIN SUGC"/>
    <property type="match status" value="1"/>
</dbReference>
<dbReference type="InterPro" id="IPR003593">
    <property type="entry name" value="AAA+_ATPase"/>
</dbReference>
<sequence length="365" mass="39706">MAQIRVEALDKSFADFHAVKAASFTVEDGQFLCLLGPSGCGKTTTLRMIAGLELPTAGTIRLDGEDVTMNRASARDIAFVFQLFALYPHMNVRRNIGFPLKCEGIGAAEADWRVVEVARILRISHLLDRPVSGLAGGDRQRVALGRAIVRKPKCFLMDEPLGALDTEMREAMIHELRALHDRLGATTVYVTHDQLEAMAMADMIAVMNNGVVEQIASPRDIYDRPASLFVADFIGSPPMNFLPFRGSLQAGAQAVRLGGRDVTVPAAREALPESDLVLGVRPEHVRFSDRGVLRGEVYGSEYLGTTQIVTVTTRYGALKARSPASVSFRTGENVGLDFRPDTLSIFDKTSGRAVRTVLHEGGTHG</sequence>
<dbReference type="InterPro" id="IPR008995">
    <property type="entry name" value="Mo/tungstate-bd_C_term_dom"/>
</dbReference>
<dbReference type="InterPro" id="IPR012340">
    <property type="entry name" value="NA-bd_OB-fold"/>
</dbReference>
<dbReference type="RefSeq" id="WP_057845271.1">
    <property type="nucleotide sequence ID" value="NZ_LLYA01000165.1"/>
</dbReference>
<dbReference type="SUPFAM" id="SSF50331">
    <property type="entry name" value="MOP-like"/>
    <property type="match status" value="1"/>
</dbReference>
<reference evidence="11 12" key="1">
    <citation type="submission" date="2014-03" db="EMBL/GenBank/DDBJ databases">
        <title>Bradyrhizobium valentinum sp. nov., isolated from effective nodules of Lupinus mariae-josephae, a lupine endemic of basic-lime soils in Eastern Spain.</title>
        <authorList>
            <person name="Duran D."/>
            <person name="Rey L."/>
            <person name="Navarro A."/>
            <person name="Busquets A."/>
            <person name="Imperial J."/>
            <person name="Ruiz-Argueso T."/>
        </authorList>
    </citation>
    <scope>NUCLEOTIDE SEQUENCE [LARGE SCALE GENOMIC DNA]</scope>
    <source>
        <strain evidence="11 12">Ro19</strain>
    </source>
</reference>
<name>A0A0R3MQ72_9BRAD</name>
<dbReference type="EMBL" id="LLYA01000165">
    <property type="protein sequence ID" value="KRR22360.1"/>
    <property type="molecule type" value="Genomic_DNA"/>
</dbReference>
<organism evidence="11 12">
    <name type="scientific">Bradyrhizobium retamae</name>
    <dbReference type="NCBI Taxonomy" id="1300035"/>
    <lineage>
        <taxon>Bacteria</taxon>
        <taxon>Pseudomonadati</taxon>
        <taxon>Pseudomonadota</taxon>
        <taxon>Alphaproteobacteria</taxon>
        <taxon>Hyphomicrobiales</taxon>
        <taxon>Nitrobacteraceae</taxon>
        <taxon>Bradyrhizobium</taxon>
    </lineage>
</organism>
<dbReference type="OrthoDB" id="9767663at2"/>
<keyword evidence="5" id="KW-0547">Nucleotide-binding</keyword>
<dbReference type="SUPFAM" id="SSF52540">
    <property type="entry name" value="P-loop containing nucleoside triphosphate hydrolases"/>
    <property type="match status" value="1"/>
</dbReference>
<dbReference type="InterPro" id="IPR047641">
    <property type="entry name" value="ABC_transpr_MalK/UgpC-like"/>
</dbReference>
<dbReference type="Gene3D" id="2.40.50.100">
    <property type="match status" value="1"/>
</dbReference>
<dbReference type="PANTHER" id="PTHR43875">
    <property type="entry name" value="MALTODEXTRIN IMPORT ATP-BINDING PROTEIN MSMX"/>
    <property type="match status" value="1"/>
</dbReference>
<evidence type="ECO:0000256" key="3">
    <source>
        <dbReference type="ARBA" id="ARBA00022448"/>
    </source>
</evidence>
<comment type="subcellular location">
    <subcellularLocation>
        <location evidence="1">Cell inner membrane</location>
        <topology evidence="1">Peripheral membrane protein</topology>
    </subcellularLocation>
</comment>
<keyword evidence="12" id="KW-1185">Reference proteome</keyword>
<evidence type="ECO:0000256" key="9">
    <source>
        <dbReference type="ARBA" id="ARBA00024722"/>
    </source>
</evidence>
<dbReference type="FunFam" id="3.40.50.300:FF:000042">
    <property type="entry name" value="Maltose/maltodextrin ABC transporter, ATP-binding protein"/>
    <property type="match status" value="1"/>
</dbReference>
<evidence type="ECO:0000256" key="1">
    <source>
        <dbReference type="ARBA" id="ARBA00004417"/>
    </source>
</evidence>
<dbReference type="InterPro" id="IPR003439">
    <property type="entry name" value="ABC_transporter-like_ATP-bd"/>
</dbReference>
<dbReference type="Gene3D" id="2.40.50.140">
    <property type="entry name" value="Nucleic acid-binding proteins"/>
    <property type="match status" value="1"/>
</dbReference>
<dbReference type="AlphaFoldDB" id="A0A0R3MQ72"/>
<keyword evidence="8" id="KW-0472">Membrane</keyword>
<evidence type="ECO:0000313" key="11">
    <source>
        <dbReference type="EMBL" id="KRR22360.1"/>
    </source>
</evidence>
<evidence type="ECO:0000256" key="8">
    <source>
        <dbReference type="ARBA" id="ARBA00023136"/>
    </source>
</evidence>
<dbReference type="InterPro" id="IPR013611">
    <property type="entry name" value="Transp-assoc_OB_typ2"/>
</dbReference>
<gene>
    <name evidence="11" type="ORF">CQ13_29310</name>
</gene>
<evidence type="ECO:0000259" key="10">
    <source>
        <dbReference type="PROSITE" id="PS50893"/>
    </source>
</evidence>
<dbReference type="GO" id="GO:0016887">
    <property type="term" value="F:ATP hydrolysis activity"/>
    <property type="evidence" value="ECO:0007669"/>
    <property type="project" value="InterPro"/>
</dbReference>
<dbReference type="GO" id="GO:0140359">
    <property type="term" value="F:ABC-type transporter activity"/>
    <property type="evidence" value="ECO:0007669"/>
    <property type="project" value="UniProtKB-ARBA"/>
</dbReference>
<accession>A0A0R3MQ72</accession>